<dbReference type="AlphaFoldDB" id="A0A940DPI4"/>
<proteinExistence type="predicted"/>
<evidence type="ECO:0000313" key="1">
    <source>
        <dbReference type="EMBL" id="MBO8482639.1"/>
    </source>
</evidence>
<comment type="caution">
    <text evidence="1">The sequence shown here is derived from an EMBL/GenBank/DDBJ whole genome shotgun (WGS) entry which is preliminary data.</text>
</comment>
<dbReference type="Proteomes" id="UP000725002">
    <property type="component" value="Unassembled WGS sequence"/>
</dbReference>
<reference evidence="1" key="2">
    <citation type="journal article" date="2021" name="PeerJ">
        <title>Extensive microbial diversity within the chicken gut microbiome revealed by metagenomics and culture.</title>
        <authorList>
            <person name="Gilroy R."/>
            <person name="Ravi A."/>
            <person name="Getino M."/>
            <person name="Pursley I."/>
            <person name="Horton D.L."/>
            <person name="Alikhan N.F."/>
            <person name="Baker D."/>
            <person name="Gharbi K."/>
            <person name="Hall N."/>
            <person name="Watson M."/>
            <person name="Adriaenssens E.M."/>
            <person name="Foster-Nyarko E."/>
            <person name="Jarju S."/>
            <person name="Secka A."/>
            <person name="Antonio M."/>
            <person name="Oren A."/>
            <person name="Chaudhuri R.R."/>
            <person name="La Ragione R."/>
            <person name="Hildebrand F."/>
            <person name="Pallen M.J."/>
        </authorList>
    </citation>
    <scope>NUCLEOTIDE SEQUENCE</scope>
    <source>
        <strain evidence="1">G3-8215</strain>
    </source>
</reference>
<feature type="non-terminal residue" evidence="1">
    <location>
        <position position="321"/>
    </location>
</feature>
<evidence type="ECO:0000313" key="2">
    <source>
        <dbReference type="Proteomes" id="UP000725002"/>
    </source>
</evidence>
<gene>
    <name evidence="1" type="ORF">IAB75_00745</name>
</gene>
<accession>A0A940DPI4</accession>
<reference evidence="1" key="1">
    <citation type="submission" date="2020-10" db="EMBL/GenBank/DDBJ databases">
        <authorList>
            <person name="Gilroy R."/>
        </authorList>
    </citation>
    <scope>NUCLEOTIDE SEQUENCE</scope>
    <source>
        <strain evidence="1">G3-8215</strain>
    </source>
</reference>
<name>A0A940DPI4_9BACT</name>
<organism evidence="1 2">
    <name type="scientific">Candidatus Cryptobacteroides avicola</name>
    <dbReference type="NCBI Taxonomy" id="2840757"/>
    <lineage>
        <taxon>Bacteria</taxon>
        <taxon>Pseudomonadati</taxon>
        <taxon>Bacteroidota</taxon>
        <taxon>Bacteroidia</taxon>
        <taxon>Bacteroidales</taxon>
        <taxon>Candidatus Cryptobacteroides</taxon>
    </lineage>
</organism>
<protein>
    <submittedName>
        <fullName evidence="1">Uncharacterized protein</fullName>
    </submittedName>
</protein>
<dbReference type="EMBL" id="JADILV010000005">
    <property type="protein sequence ID" value="MBO8482639.1"/>
    <property type="molecule type" value="Genomic_DNA"/>
</dbReference>
<sequence>MTEGIQIVDGVQLFPDLEAVLVMDSSVDFRADYDFEPLVYGPYRVAPWGEDNLLPNHLLEKIGKNDIVSANLKFNRDVCFGLGPKLVRATDRDSRGNIREWATVEDGPEFEFFERNDIPLYVLQQLTDMIYFYNAFPEISFNRTKNQVETIKHREAVFSRWSIMNSRGQINFHYYCGDWDEATKKDIICTRVLDEYDTLTDLQKYAATKQRLIYPAYMPSPGRPYYSRPEWYSIFNSGWYDHSCMVPQLKKAILKNQLGVKYIIYISPKYFEDICKKEGIDMHDRKKVQDRIDKEKKAFSDFLSGERNANKTIMALKELMP</sequence>